<gene>
    <name evidence="12" type="ORF">CTEN210_10118</name>
</gene>
<keyword evidence="13" id="KW-1185">Reference proteome</keyword>
<dbReference type="EC" id="5.6.2.4" evidence="7"/>
<keyword evidence="1" id="KW-0547">Nucleotide-binding</keyword>
<evidence type="ECO:0000256" key="9">
    <source>
        <dbReference type="SAM" id="MobiDB-lite"/>
    </source>
</evidence>
<dbReference type="GO" id="GO:0005524">
    <property type="term" value="F:ATP binding"/>
    <property type="evidence" value="ECO:0007669"/>
    <property type="project" value="UniProtKB-KW"/>
</dbReference>
<dbReference type="InterPro" id="IPR000212">
    <property type="entry name" value="DNA_helicase_UvrD/REP"/>
</dbReference>
<dbReference type="Pfam" id="PF13361">
    <property type="entry name" value="UvrD_C"/>
    <property type="match status" value="1"/>
</dbReference>
<evidence type="ECO:0000256" key="7">
    <source>
        <dbReference type="ARBA" id="ARBA00034808"/>
    </source>
</evidence>
<evidence type="ECO:0000259" key="10">
    <source>
        <dbReference type="Pfam" id="PF00580"/>
    </source>
</evidence>
<dbReference type="AlphaFoldDB" id="A0AAD3H7N1"/>
<dbReference type="PANTHER" id="PTHR11070:SF30">
    <property type="entry name" value="F-BOX DNA HELICASE 1"/>
    <property type="match status" value="1"/>
</dbReference>
<comment type="catalytic activity">
    <reaction evidence="8">
        <text>ATP + H2O = ADP + phosphate + H(+)</text>
        <dbReference type="Rhea" id="RHEA:13065"/>
        <dbReference type="ChEBI" id="CHEBI:15377"/>
        <dbReference type="ChEBI" id="CHEBI:15378"/>
        <dbReference type="ChEBI" id="CHEBI:30616"/>
        <dbReference type="ChEBI" id="CHEBI:43474"/>
        <dbReference type="ChEBI" id="CHEBI:456216"/>
        <dbReference type="EC" id="5.6.2.4"/>
    </reaction>
</comment>
<dbReference type="InterPro" id="IPR014017">
    <property type="entry name" value="DNA_helicase_UvrD-like_C"/>
</dbReference>
<keyword evidence="5" id="KW-0413">Isomerase</keyword>
<dbReference type="Gene3D" id="3.40.50.300">
    <property type="entry name" value="P-loop containing nucleotide triphosphate hydrolases"/>
    <property type="match status" value="3"/>
</dbReference>
<dbReference type="InterPro" id="IPR027417">
    <property type="entry name" value="P-loop_NTPase"/>
</dbReference>
<dbReference type="Proteomes" id="UP001054902">
    <property type="component" value="Unassembled WGS sequence"/>
</dbReference>
<proteinExistence type="predicted"/>
<dbReference type="PANTHER" id="PTHR11070">
    <property type="entry name" value="UVRD / RECB / PCRA DNA HELICASE FAMILY MEMBER"/>
    <property type="match status" value="1"/>
</dbReference>
<dbReference type="Pfam" id="PF00580">
    <property type="entry name" value="UvrD-helicase"/>
    <property type="match status" value="1"/>
</dbReference>
<evidence type="ECO:0000259" key="11">
    <source>
        <dbReference type="Pfam" id="PF13361"/>
    </source>
</evidence>
<protein>
    <recommendedName>
        <fullName evidence="7">DNA 3'-5' helicase</fullName>
        <ecNumber evidence="7">5.6.2.4</ecNumber>
    </recommendedName>
</protein>
<reference evidence="12 13" key="1">
    <citation type="journal article" date="2021" name="Sci. Rep.">
        <title>The genome of the diatom Chaetoceros tenuissimus carries an ancient integrated fragment of an extant virus.</title>
        <authorList>
            <person name="Hongo Y."/>
            <person name="Kimura K."/>
            <person name="Takaki Y."/>
            <person name="Yoshida Y."/>
            <person name="Baba S."/>
            <person name="Kobayashi G."/>
            <person name="Nagasaki K."/>
            <person name="Hano T."/>
            <person name="Tomaru Y."/>
        </authorList>
    </citation>
    <scope>NUCLEOTIDE SEQUENCE [LARGE SCALE GENOMIC DNA]</scope>
    <source>
        <strain evidence="12 13">NIES-3715</strain>
    </source>
</reference>
<dbReference type="EMBL" id="BLLK01000047">
    <property type="protein sequence ID" value="GFH53642.1"/>
    <property type="molecule type" value="Genomic_DNA"/>
</dbReference>
<feature type="compositionally biased region" description="Polar residues" evidence="9">
    <location>
        <begin position="11"/>
        <end position="21"/>
    </location>
</feature>
<organism evidence="12 13">
    <name type="scientific">Chaetoceros tenuissimus</name>
    <dbReference type="NCBI Taxonomy" id="426638"/>
    <lineage>
        <taxon>Eukaryota</taxon>
        <taxon>Sar</taxon>
        <taxon>Stramenopiles</taxon>
        <taxon>Ochrophyta</taxon>
        <taxon>Bacillariophyta</taxon>
        <taxon>Coscinodiscophyceae</taxon>
        <taxon>Chaetocerotophycidae</taxon>
        <taxon>Chaetocerotales</taxon>
        <taxon>Chaetocerotaceae</taxon>
        <taxon>Chaetoceros</taxon>
    </lineage>
</organism>
<dbReference type="InterPro" id="IPR014016">
    <property type="entry name" value="UvrD-like_ATP-bd"/>
</dbReference>
<evidence type="ECO:0000256" key="6">
    <source>
        <dbReference type="ARBA" id="ARBA00034617"/>
    </source>
</evidence>
<evidence type="ECO:0000256" key="1">
    <source>
        <dbReference type="ARBA" id="ARBA00022741"/>
    </source>
</evidence>
<evidence type="ECO:0000256" key="8">
    <source>
        <dbReference type="ARBA" id="ARBA00048988"/>
    </source>
</evidence>
<evidence type="ECO:0000256" key="3">
    <source>
        <dbReference type="ARBA" id="ARBA00022806"/>
    </source>
</evidence>
<dbReference type="GO" id="GO:0000725">
    <property type="term" value="P:recombinational repair"/>
    <property type="evidence" value="ECO:0007669"/>
    <property type="project" value="TreeGrafter"/>
</dbReference>
<keyword evidence="2" id="KW-0378">Hydrolase</keyword>
<keyword evidence="4" id="KW-0067">ATP-binding</keyword>
<dbReference type="GO" id="GO:0003677">
    <property type="term" value="F:DNA binding"/>
    <property type="evidence" value="ECO:0007669"/>
    <property type="project" value="InterPro"/>
</dbReference>
<evidence type="ECO:0000256" key="2">
    <source>
        <dbReference type="ARBA" id="ARBA00022801"/>
    </source>
</evidence>
<evidence type="ECO:0000313" key="12">
    <source>
        <dbReference type="EMBL" id="GFH53642.1"/>
    </source>
</evidence>
<keyword evidence="3" id="KW-0347">Helicase</keyword>
<evidence type="ECO:0000313" key="13">
    <source>
        <dbReference type="Proteomes" id="UP001054902"/>
    </source>
</evidence>
<feature type="domain" description="UvrD-like helicase ATP-binding" evidence="10">
    <location>
        <begin position="234"/>
        <end position="512"/>
    </location>
</feature>
<name>A0AAD3H7N1_9STRA</name>
<evidence type="ECO:0000256" key="5">
    <source>
        <dbReference type="ARBA" id="ARBA00023235"/>
    </source>
</evidence>
<sequence length="899" mass="103792">MSGYRKKQKIAPSTPTTSSFSRLPVAQVTPSTPVEHNYCDKRQRGETCKCFQSRFSSSKCPSCTKQIYEGDCLSKGSNGKWGHTRCFPSIAQEAYQPRRLFSDEQSHEYNYCQIRLRNTEEKCGCHLARISQECQYCMKQINVGDCTRHETCGWCHTICPGGEENRWLAIVKSFRSDIKPCLQLESSDSKFKPRILANEFEADTSAYKSSTYEHSNRALVCEPEDEYKEHLTDEQKGILSHQPKHGDIICINALAGCGKTTLIAALCNQIHDSVPFAKNLYLVYNKSNQVEAQLSNKFPKSRMEIRTTHSFVLRHYFGKNHVNVKPIGAFLLQDIIDTLHLDSACRKYFPLFFSNASKNKQLKRVNQIAGYVKKTLNNFMASSERCCRIEHVTHDSSSFCSRTLWKEKIEGRQYQRWAQAFFNQIHSRCRAVRDGRGKGHGITHDAYMKAAQIERMKISFDFVLVDEAQDMTNCQADLIWGVCSKVKGRITYLVGDIYQQIYRFRGAGTAFYDTTVGSQQKFNLSGSFRFGSNIASLASSILLARKGQKLFGRSELEGEIHMSTMSRGVVLCRSNVGMLTYLFQNHPKRWCYLDGSRKTPQQQTKPWQLKLEEFCMGLDENDTADKKESLVSFVYKGERFTEMKEILEYARDESDSELSKAIETVSFLHQYGQTLQGFYKSLDASFAPLGKDEDVNDYKGIVIGTIHKAKGLEFDNVYIHDDFNWYQLEKSLDETQEYSIFDEANLLYVAVTRAREHLYLADKVKQFFDKLGKNNNQNGPVISNTTTMKALRLKWKDDWNNFVKINNVIENLDDIVWPPYWSNSSGYFAIDREISDEEFRQYIRQIRISYHPDKFFAKFRDLMTNTNIKKEIKERLEDLMRNCQHVVESKHLFVAEDLT</sequence>
<feature type="domain" description="UvrD-like helicase C-terminal" evidence="11">
    <location>
        <begin position="638"/>
        <end position="760"/>
    </location>
</feature>
<evidence type="ECO:0000256" key="4">
    <source>
        <dbReference type="ARBA" id="ARBA00022840"/>
    </source>
</evidence>
<dbReference type="GO" id="GO:0043138">
    <property type="term" value="F:3'-5' DNA helicase activity"/>
    <property type="evidence" value="ECO:0007669"/>
    <property type="project" value="UniProtKB-EC"/>
</dbReference>
<comment type="catalytic activity">
    <reaction evidence="6">
        <text>Couples ATP hydrolysis with the unwinding of duplex DNA by translocating in the 3'-5' direction.</text>
        <dbReference type="EC" id="5.6.2.4"/>
    </reaction>
</comment>
<feature type="region of interest" description="Disordered" evidence="9">
    <location>
        <begin position="1"/>
        <end position="28"/>
    </location>
</feature>
<dbReference type="SUPFAM" id="SSF52540">
    <property type="entry name" value="P-loop containing nucleoside triphosphate hydrolases"/>
    <property type="match status" value="1"/>
</dbReference>
<accession>A0AAD3H7N1</accession>
<dbReference type="GO" id="GO:0016787">
    <property type="term" value="F:hydrolase activity"/>
    <property type="evidence" value="ECO:0007669"/>
    <property type="project" value="UniProtKB-KW"/>
</dbReference>
<comment type="caution">
    <text evidence="12">The sequence shown here is derived from an EMBL/GenBank/DDBJ whole genome shotgun (WGS) entry which is preliminary data.</text>
</comment>